<evidence type="ECO:0000313" key="2">
    <source>
        <dbReference type="EMBL" id="QHT18776.1"/>
    </source>
</evidence>
<dbReference type="EMBL" id="MN739659">
    <property type="protein sequence ID" value="QHT18776.1"/>
    <property type="molecule type" value="Genomic_DNA"/>
</dbReference>
<feature type="region of interest" description="Disordered" evidence="1">
    <location>
        <begin position="367"/>
        <end position="411"/>
    </location>
</feature>
<protein>
    <submittedName>
        <fullName evidence="2">Uncharacterized protein</fullName>
    </submittedName>
</protein>
<organism evidence="2">
    <name type="scientific">viral metagenome</name>
    <dbReference type="NCBI Taxonomy" id="1070528"/>
    <lineage>
        <taxon>unclassified sequences</taxon>
        <taxon>metagenomes</taxon>
        <taxon>organismal metagenomes</taxon>
    </lineage>
</organism>
<reference evidence="2" key="1">
    <citation type="journal article" date="2020" name="Nature">
        <title>Giant virus diversity and host interactions through global metagenomics.</title>
        <authorList>
            <person name="Schulz F."/>
            <person name="Roux S."/>
            <person name="Paez-Espino D."/>
            <person name="Jungbluth S."/>
            <person name="Walsh D.A."/>
            <person name="Denef V.J."/>
            <person name="McMahon K.D."/>
            <person name="Konstantinidis K.T."/>
            <person name="Eloe-Fadrosh E.A."/>
            <person name="Kyrpides N.C."/>
            <person name="Woyke T."/>
        </authorList>
    </citation>
    <scope>NUCLEOTIDE SEQUENCE</scope>
    <source>
        <strain evidence="2">GVMAG-M-3300023174-49</strain>
    </source>
</reference>
<dbReference type="AlphaFoldDB" id="A0A6C0DPJ1"/>
<name>A0A6C0DPJ1_9ZZZZ</name>
<accession>A0A6C0DPJ1</accession>
<sequence>MDPEQIESLFSSSVRPNFKSMDDEILKSIIKHYGLKGSDKPTNSMATLLDRTWLNFQANKLYNELFEYMESNEDAKAIETVKKLKDIIPNKLGEINAQKDSETPLVFAINNENIDVAFELVKTGYSKPGTIVNGETALLSVIDSYIMSLEFNKRMELMEKKIELALAIIATGKSNAGYISEYNEKSALMMACTKKELLGVAVAIIKKDKTNINAVFIDEDDEYSALDYLIEEDLIDNDAFRELIKYYVLENPHDEQFQSVTVKTICALPELKEEVKKSLQSVPELRDMNIEDYCLAPVSASAEIPIPVGVATNDSEGSTTSVNEAIEVPITAAYSGTDVNDGEYYIDENGRRISVPLMSEGEGERIAKRLGGKTLRKKRNQIKKKPKTKKRGHKKTRTNKRVANKKSKKSH</sequence>
<evidence type="ECO:0000256" key="1">
    <source>
        <dbReference type="SAM" id="MobiDB-lite"/>
    </source>
</evidence>
<proteinExistence type="predicted"/>
<feature type="compositionally biased region" description="Basic residues" evidence="1">
    <location>
        <begin position="368"/>
        <end position="411"/>
    </location>
</feature>